<dbReference type="SUPFAM" id="SSF52540">
    <property type="entry name" value="P-loop containing nucleoside triphosphate hydrolases"/>
    <property type="match status" value="1"/>
</dbReference>
<dbReference type="InParanoid" id="I7MFU6"/>
<dbReference type="GO" id="GO:0000462">
    <property type="term" value="P:maturation of SSU-rRNA from tricistronic rRNA transcript (SSU-rRNA, 5.8S rRNA, LSU-rRNA)"/>
    <property type="evidence" value="ECO:0007669"/>
    <property type="project" value="TreeGrafter"/>
</dbReference>
<accession>I7MFU6</accession>
<feature type="compositionally biased region" description="Basic and acidic residues" evidence="9">
    <location>
        <begin position="56"/>
        <end position="83"/>
    </location>
</feature>
<evidence type="ECO:0000256" key="7">
    <source>
        <dbReference type="ARBA" id="ARBA00047984"/>
    </source>
</evidence>
<dbReference type="InterPro" id="IPR007502">
    <property type="entry name" value="Helicase-assoc_dom"/>
</dbReference>
<dbReference type="STRING" id="312017.I7MFU6"/>
<dbReference type="InterPro" id="IPR011709">
    <property type="entry name" value="DEAD-box_helicase_OB_fold"/>
</dbReference>
<dbReference type="GO" id="GO:0003724">
    <property type="term" value="F:RNA helicase activity"/>
    <property type="evidence" value="ECO:0007669"/>
    <property type="project" value="UniProtKB-EC"/>
</dbReference>
<evidence type="ECO:0000256" key="4">
    <source>
        <dbReference type="ARBA" id="ARBA00022801"/>
    </source>
</evidence>
<dbReference type="PANTHER" id="PTHR18934">
    <property type="entry name" value="ATP-DEPENDENT RNA HELICASE"/>
    <property type="match status" value="1"/>
</dbReference>
<dbReference type="InterPro" id="IPR001650">
    <property type="entry name" value="Helicase_C-like"/>
</dbReference>
<keyword evidence="4" id="KW-0378">Hydrolase</keyword>
<dbReference type="InterPro" id="IPR027417">
    <property type="entry name" value="P-loop_NTPase"/>
</dbReference>
<dbReference type="AlphaFoldDB" id="I7MFU6"/>
<keyword evidence="3" id="KW-0547">Nucleotide-binding</keyword>
<dbReference type="Pfam" id="PF21010">
    <property type="entry name" value="HA2_C"/>
    <property type="match status" value="1"/>
</dbReference>
<dbReference type="eggNOG" id="KOG0926">
    <property type="taxonomic scope" value="Eukaryota"/>
</dbReference>
<dbReference type="EMBL" id="GG662612">
    <property type="protein sequence ID" value="EAS00609.2"/>
    <property type="molecule type" value="Genomic_DNA"/>
</dbReference>
<dbReference type="Proteomes" id="UP000009168">
    <property type="component" value="Unassembled WGS sequence"/>
</dbReference>
<dbReference type="InterPro" id="IPR056371">
    <property type="entry name" value="DHX37-like_C"/>
</dbReference>
<gene>
    <name evidence="12" type="ORF">TTHERM_00411600</name>
</gene>
<dbReference type="SMART" id="SM00847">
    <property type="entry name" value="HA2"/>
    <property type="match status" value="1"/>
</dbReference>
<evidence type="ECO:0000259" key="11">
    <source>
        <dbReference type="PROSITE" id="PS51194"/>
    </source>
</evidence>
<feature type="region of interest" description="Disordered" evidence="9">
    <location>
        <begin position="1"/>
        <end position="23"/>
    </location>
</feature>
<evidence type="ECO:0000259" key="10">
    <source>
        <dbReference type="PROSITE" id="PS51192"/>
    </source>
</evidence>
<evidence type="ECO:0000313" key="12">
    <source>
        <dbReference type="EMBL" id="EAS00609.2"/>
    </source>
</evidence>
<comment type="catalytic activity">
    <reaction evidence="7">
        <text>ATP + H2O = ADP + phosphate + H(+)</text>
        <dbReference type="Rhea" id="RHEA:13065"/>
        <dbReference type="ChEBI" id="CHEBI:15377"/>
        <dbReference type="ChEBI" id="CHEBI:15378"/>
        <dbReference type="ChEBI" id="CHEBI:30616"/>
        <dbReference type="ChEBI" id="CHEBI:43474"/>
        <dbReference type="ChEBI" id="CHEBI:456216"/>
        <dbReference type="EC" id="3.6.4.13"/>
    </reaction>
</comment>
<dbReference type="Pfam" id="PF07717">
    <property type="entry name" value="OB_NTP_bind"/>
    <property type="match status" value="1"/>
</dbReference>
<evidence type="ECO:0000256" key="8">
    <source>
        <dbReference type="SAM" id="Coils"/>
    </source>
</evidence>
<evidence type="ECO:0000256" key="3">
    <source>
        <dbReference type="ARBA" id="ARBA00022741"/>
    </source>
</evidence>
<dbReference type="FunFam" id="3.40.50.300:FF:000637">
    <property type="entry name" value="ATP-dependent RNA helicase DHX37/DHR1"/>
    <property type="match status" value="1"/>
</dbReference>
<proteinExistence type="inferred from homology"/>
<feature type="region of interest" description="Disordered" evidence="9">
    <location>
        <begin position="48"/>
        <end position="137"/>
    </location>
</feature>
<keyword evidence="6" id="KW-0067">ATP-binding</keyword>
<comment type="similarity">
    <text evidence="1">Belongs to the DEAD box helicase family. DEAH subfamily.</text>
</comment>
<feature type="compositionally biased region" description="Low complexity" evidence="9">
    <location>
        <begin position="1"/>
        <end position="12"/>
    </location>
</feature>
<evidence type="ECO:0000256" key="6">
    <source>
        <dbReference type="ARBA" id="ARBA00022840"/>
    </source>
</evidence>
<feature type="coiled-coil region" evidence="8">
    <location>
        <begin position="902"/>
        <end position="929"/>
    </location>
</feature>
<feature type="compositionally biased region" description="Acidic residues" evidence="9">
    <location>
        <begin position="84"/>
        <end position="93"/>
    </location>
</feature>
<evidence type="ECO:0000256" key="5">
    <source>
        <dbReference type="ARBA" id="ARBA00022806"/>
    </source>
</evidence>
<dbReference type="PANTHER" id="PTHR18934:SF99">
    <property type="entry name" value="ATP-DEPENDENT RNA HELICASE DHX37-RELATED"/>
    <property type="match status" value="1"/>
</dbReference>
<name>I7MFU6_TETTS</name>
<dbReference type="GO" id="GO:0005730">
    <property type="term" value="C:nucleolus"/>
    <property type="evidence" value="ECO:0007669"/>
    <property type="project" value="TreeGrafter"/>
</dbReference>
<sequence>MGKKLTAQQKLQKLQEKKKKDAERKEILLGLQKGVQDQKQIIEKMTSIKDMGLQNKIEKKLEKERKHKKSLEMKKETDDSKLSEEEEVEDFEPDVEKKQKVEEDDAQNKQKQAQQPSVNIFAQAEYINPNKDEEEEERLQKEYEQKLQKQREIANSQIQLENQVKKLIPDLNFDTFDGAKTSKRVLEDLSTTDEMRKEKQRLEEEYYKEPEYDDFIEDELLKPILQGQKKVFNTINRSDEQDKARKKLPIFMREADILDAVENNLITILCGETGSGKSTQTVQFLYEAGYTNKAGPNPGMIGITQPRRIAAIALAKRVSDEMNMTLGKEIVYQVRHEHSTFNEDSAIKFMTDGILMNEMCSDFLLSKYSVIMIDEAHERKINTDLLLGLLSRLVNIRARLALEERKNAPQDQTKFKYYPLRVIIMSATLRVEDFTQNKYLLPKKINVINVEARQFPVNTYFSKRTPNDYLQAAVKKCCQIHSELPPGDVLVFLTGEREIKEFCITLEQQLNKKKREIDLGKHEQKEYTEKDFLLDDSDDEDGKEKMDEEQDEQDEVQKKLDELENQESKNQNSIFSQKKKLRFEEDQDHENQEFLKAADEEEEKNRGIIQHNPMESENLKAQKKTFLHFKILPLFSKLPLQEQEKIFKNKSPNTRLIIASTNVAETSLTIPNIKYVVDCGREKKKIYSTKASISKHVIKWISQASCDQRQGRAGRTGPGYCYRLFAPSVYANIFEKFSDPEILSMPLESVILHLKAIGIQDVIKFPYPTPPSLLNMKRALQNLVKIKALRDKNMDVDQEIEETNINEDDRIDKSEITELGKILAFLPINPRFSKMLLQGRAGGVTTYALILVTALTIEELFCRGDFRIEENPADKLKDDYLKENDELYASDEDSKMNAKDILKQKLNMIQEQKELKKKLVEKRREEIARFKEYFEKFMIGKSDLFIHMNIIGEFIEKIYKDNPSTSKIEDYIYEYAKERHLHPKGMKEVYYNLNQISDILESIIDDPEEKKQISQGFQPYVKPNATQQKLLQEIVISCFIDQCARKVFYLDEENRKKVAYECLETTERVFINSTSFLIKNQPDFIVYTDIMETKKKYMNNITIVEDVSLLYKYDYRTTNRKLQYVYEPKPFYSKKKNQLVILGKSTFGKRKWDLPTFETTFQEESIEKYCWFARCLLEGQVLDFFKACKSLYQFDPQIIKSSNLQPKVQAIVNKLKNNQIDNSQKLVKKWESDKSFLLPEVALWIKDQYKANIQKKWPPTS</sequence>
<dbReference type="OrthoDB" id="10253254at2759"/>
<dbReference type="GO" id="GO:0016787">
    <property type="term" value="F:hydrolase activity"/>
    <property type="evidence" value="ECO:0007669"/>
    <property type="project" value="UniProtKB-KW"/>
</dbReference>
<reference evidence="13" key="1">
    <citation type="journal article" date="2006" name="PLoS Biol.">
        <title>Macronuclear genome sequence of the ciliate Tetrahymena thermophila, a model eukaryote.</title>
        <authorList>
            <person name="Eisen J.A."/>
            <person name="Coyne R.S."/>
            <person name="Wu M."/>
            <person name="Wu D."/>
            <person name="Thiagarajan M."/>
            <person name="Wortman J.R."/>
            <person name="Badger J.H."/>
            <person name="Ren Q."/>
            <person name="Amedeo P."/>
            <person name="Jones K.M."/>
            <person name="Tallon L.J."/>
            <person name="Delcher A.L."/>
            <person name="Salzberg S.L."/>
            <person name="Silva J.C."/>
            <person name="Haas B.J."/>
            <person name="Majoros W.H."/>
            <person name="Farzad M."/>
            <person name="Carlton J.M."/>
            <person name="Smith R.K. Jr."/>
            <person name="Garg J."/>
            <person name="Pearlman R.E."/>
            <person name="Karrer K.M."/>
            <person name="Sun L."/>
            <person name="Manning G."/>
            <person name="Elde N.C."/>
            <person name="Turkewitz A.P."/>
            <person name="Asai D.J."/>
            <person name="Wilkes D.E."/>
            <person name="Wang Y."/>
            <person name="Cai H."/>
            <person name="Collins K."/>
            <person name="Stewart B.A."/>
            <person name="Lee S.R."/>
            <person name="Wilamowska K."/>
            <person name="Weinberg Z."/>
            <person name="Ruzzo W.L."/>
            <person name="Wloga D."/>
            <person name="Gaertig J."/>
            <person name="Frankel J."/>
            <person name="Tsao C.-C."/>
            <person name="Gorovsky M.A."/>
            <person name="Keeling P.J."/>
            <person name="Waller R.F."/>
            <person name="Patron N.J."/>
            <person name="Cherry J.M."/>
            <person name="Stover N.A."/>
            <person name="Krieger C.J."/>
            <person name="del Toro C."/>
            <person name="Ryder H.F."/>
            <person name="Williamson S.C."/>
            <person name="Barbeau R.A."/>
            <person name="Hamilton E.P."/>
            <person name="Orias E."/>
        </authorList>
    </citation>
    <scope>NUCLEOTIDE SEQUENCE [LARGE SCALE GENOMIC DNA]</scope>
    <source>
        <strain evidence="13">SB210</strain>
    </source>
</reference>
<dbReference type="PROSITE" id="PS00690">
    <property type="entry name" value="DEAH_ATP_HELICASE"/>
    <property type="match status" value="1"/>
</dbReference>
<dbReference type="SMART" id="SM00487">
    <property type="entry name" value="DEXDc"/>
    <property type="match status" value="1"/>
</dbReference>
<evidence type="ECO:0000256" key="1">
    <source>
        <dbReference type="ARBA" id="ARBA00008792"/>
    </source>
</evidence>
<dbReference type="FunCoup" id="I7MFU6">
    <property type="interactions" value="20"/>
</dbReference>
<dbReference type="InterPro" id="IPR002464">
    <property type="entry name" value="DNA/RNA_helicase_DEAH_CS"/>
</dbReference>
<keyword evidence="13" id="KW-1185">Reference proteome</keyword>
<keyword evidence="8" id="KW-0175">Coiled coil</keyword>
<evidence type="ECO:0000256" key="9">
    <source>
        <dbReference type="SAM" id="MobiDB-lite"/>
    </source>
</evidence>
<evidence type="ECO:0000313" key="13">
    <source>
        <dbReference type="Proteomes" id="UP000009168"/>
    </source>
</evidence>
<dbReference type="GeneID" id="7825463"/>
<evidence type="ECO:0000256" key="2">
    <source>
        <dbReference type="ARBA" id="ARBA00012552"/>
    </source>
</evidence>
<keyword evidence="5 12" id="KW-0347">Helicase</keyword>
<dbReference type="EC" id="3.6.4.13" evidence="2"/>
<dbReference type="PROSITE" id="PS51192">
    <property type="entry name" value="HELICASE_ATP_BIND_1"/>
    <property type="match status" value="1"/>
</dbReference>
<feature type="domain" description="Helicase C-terminal" evidence="11">
    <location>
        <begin position="555"/>
        <end position="758"/>
    </location>
</feature>
<dbReference type="KEGG" id="tet:TTHERM_00411600"/>
<dbReference type="Gene3D" id="1.20.120.1080">
    <property type="match status" value="1"/>
</dbReference>
<dbReference type="Pfam" id="PF23362">
    <property type="entry name" value="DHX37_C"/>
    <property type="match status" value="1"/>
</dbReference>
<dbReference type="RefSeq" id="XP_001020854.2">
    <property type="nucleotide sequence ID" value="XM_001020854.2"/>
</dbReference>
<dbReference type="PROSITE" id="PS51194">
    <property type="entry name" value="HELICASE_CTER"/>
    <property type="match status" value="1"/>
</dbReference>
<dbReference type="Gene3D" id="3.40.50.300">
    <property type="entry name" value="P-loop containing nucleotide triphosphate hydrolases"/>
    <property type="match status" value="2"/>
</dbReference>
<feature type="region of interest" description="Disordered" evidence="9">
    <location>
        <begin position="528"/>
        <end position="554"/>
    </location>
</feature>
<dbReference type="GO" id="GO:0005524">
    <property type="term" value="F:ATP binding"/>
    <property type="evidence" value="ECO:0007669"/>
    <property type="project" value="UniProtKB-KW"/>
</dbReference>
<dbReference type="SMART" id="SM00490">
    <property type="entry name" value="HELICc"/>
    <property type="match status" value="1"/>
</dbReference>
<feature type="compositionally biased region" description="Basic and acidic residues" evidence="9">
    <location>
        <begin position="13"/>
        <end position="23"/>
    </location>
</feature>
<organism evidence="12 13">
    <name type="scientific">Tetrahymena thermophila (strain SB210)</name>
    <dbReference type="NCBI Taxonomy" id="312017"/>
    <lineage>
        <taxon>Eukaryota</taxon>
        <taxon>Sar</taxon>
        <taxon>Alveolata</taxon>
        <taxon>Ciliophora</taxon>
        <taxon>Intramacronucleata</taxon>
        <taxon>Oligohymenophorea</taxon>
        <taxon>Hymenostomatida</taxon>
        <taxon>Tetrahymenina</taxon>
        <taxon>Tetrahymenidae</taxon>
        <taxon>Tetrahymena</taxon>
    </lineage>
</organism>
<protein>
    <recommendedName>
        <fullName evidence="2">RNA helicase</fullName>
        <ecNumber evidence="2">3.6.4.13</ecNumber>
    </recommendedName>
</protein>
<dbReference type="CDD" id="cd18791">
    <property type="entry name" value="SF2_C_RHA"/>
    <property type="match status" value="1"/>
</dbReference>
<feature type="domain" description="Helicase ATP-binding" evidence="10">
    <location>
        <begin position="258"/>
        <end position="447"/>
    </location>
</feature>
<dbReference type="GO" id="GO:0003723">
    <property type="term" value="F:RNA binding"/>
    <property type="evidence" value="ECO:0007669"/>
    <property type="project" value="TreeGrafter"/>
</dbReference>
<dbReference type="Pfam" id="PF00271">
    <property type="entry name" value="Helicase_C"/>
    <property type="match status" value="1"/>
</dbReference>
<feature type="compositionally biased region" description="Acidic residues" evidence="9">
    <location>
        <begin position="534"/>
        <end position="554"/>
    </location>
</feature>
<dbReference type="InterPro" id="IPR014001">
    <property type="entry name" value="Helicase_ATP-bd"/>
</dbReference>